<accession>A0A392RQB3</accession>
<protein>
    <recommendedName>
        <fullName evidence="3">Aminotransferase-like plant mobile domain-containing protein</fullName>
    </recommendedName>
</protein>
<dbReference type="EMBL" id="LXQA010248021">
    <property type="protein sequence ID" value="MCI37755.1"/>
    <property type="molecule type" value="Genomic_DNA"/>
</dbReference>
<evidence type="ECO:0000313" key="1">
    <source>
        <dbReference type="EMBL" id="MCI37755.1"/>
    </source>
</evidence>
<keyword evidence="2" id="KW-1185">Reference proteome</keyword>
<sequence>MGSDLLRKTDKGSKLILSGPIWLLQLWLNATFESKLNLFLPSNFDNAVSTRQIEGTRLALLRQRNAGLSSRELFMYYFKAFIDFDEISEQNTPFIRRQIGPTWFKKPFPA</sequence>
<evidence type="ECO:0000313" key="2">
    <source>
        <dbReference type="Proteomes" id="UP000265520"/>
    </source>
</evidence>
<name>A0A392RQB3_9FABA</name>
<evidence type="ECO:0008006" key="3">
    <source>
        <dbReference type="Google" id="ProtNLM"/>
    </source>
</evidence>
<dbReference type="Proteomes" id="UP000265520">
    <property type="component" value="Unassembled WGS sequence"/>
</dbReference>
<reference evidence="1 2" key="1">
    <citation type="journal article" date="2018" name="Front. Plant Sci.">
        <title>Red Clover (Trifolium pratense) and Zigzag Clover (T. medium) - A Picture of Genomic Similarities and Differences.</title>
        <authorList>
            <person name="Dluhosova J."/>
            <person name="Istvanek J."/>
            <person name="Nedelnik J."/>
            <person name="Repkova J."/>
        </authorList>
    </citation>
    <scope>NUCLEOTIDE SEQUENCE [LARGE SCALE GENOMIC DNA]</scope>
    <source>
        <strain evidence="2">cv. 10/8</strain>
        <tissue evidence="1">Leaf</tissue>
    </source>
</reference>
<feature type="non-terminal residue" evidence="1">
    <location>
        <position position="110"/>
    </location>
</feature>
<dbReference type="AlphaFoldDB" id="A0A392RQB3"/>
<comment type="caution">
    <text evidence="1">The sequence shown here is derived from an EMBL/GenBank/DDBJ whole genome shotgun (WGS) entry which is preliminary data.</text>
</comment>
<proteinExistence type="predicted"/>
<organism evidence="1 2">
    <name type="scientific">Trifolium medium</name>
    <dbReference type="NCBI Taxonomy" id="97028"/>
    <lineage>
        <taxon>Eukaryota</taxon>
        <taxon>Viridiplantae</taxon>
        <taxon>Streptophyta</taxon>
        <taxon>Embryophyta</taxon>
        <taxon>Tracheophyta</taxon>
        <taxon>Spermatophyta</taxon>
        <taxon>Magnoliopsida</taxon>
        <taxon>eudicotyledons</taxon>
        <taxon>Gunneridae</taxon>
        <taxon>Pentapetalae</taxon>
        <taxon>rosids</taxon>
        <taxon>fabids</taxon>
        <taxon>Fabales</taxon>
        <taxon>Fabaceae</taxon>
        <taxon>Papilionoideae</taxon>
        <taxon>50 kb inversion clade</taxon>
        <taxon>NPAAA clade</taxon>
        <taxon>Hologalegina</taxon>
        <taxon>IRL clade</taxon>
        <taxon>Trifolieae</taxon>
        <taxon>Trifolium</taxon>
    </lineage>
</organism>